<gene>
    <name evidence="2" type="ORF">ACFSKL_04295</name>
</gene>
<dbReference type="Pfam" id="PF20130">
    <property type="entry name" value="DUF6520"/>
    <property type="match status" value="1"/>
</dbReference>
<dbReference type="InterPro" id="IPR045391">
    <property type="entry name" value="DUF6520"/>
</dbReference>
<protein>
    <submittedName>
        <fullName evidence="2">DUF6520 family protein</fullName>
    </submittedName>
</protein>
<name>A0ABW4VI32_9BACT</name>
<organism evidence="2 3">
    <name type="scientific">Belliella marina</name>
    <dbReference type="NCBI Taxonomy" id="1644146"/>
    <lineage>
        <taxon>Bacteria</taxon>
        <taxon>Pseudomonadati</taxon>
        <taxon>Bacteroidota</taxon>
        <taxon>Cytophagia</taxon>
        <taxon>Cytophagales</taxon>
        <taxon>Cyclobacteriaceae</taxon>
        <taxon>Belliella</taxon>
    </lineage>
</organism>
<proteinExistence type="predicted"/>
<feature type="signal peptide" evidence="1">
    <location>
        <begin position="1"/>
        <end position="22"/>
    </location>
</feature>
<dbReference type="Proteomes" id="UP001597361">
    <property type="component" value="Unassembled WGS sequence"/>
</dbReference>
<evidence type="ECO:0000256" key="1">
    <source>
        <dbReference type="SAM" id="SignalP"/>
    </source>
</evidence>
<dbReference type="EMBL" id="JBHUHR010000015">
    <property type="protein sequence ID" value="MFD2033997.1"/>
    <property type="molecule type" value="Genomic_DNA"/>
</dbReference>
<feature type="chain" id="PRO_5046912515" evidence="1">
    <location>
        <begin position="23"/>
        <end position="98"/>
    </location>
</feature>
<evidence type="ECO:0000313" key="3">
    <source>
        <dbReference type="Proteomes" id="UP001597361"/>
    </source>
</evidence>
<dbReference type="RefSeq" id="WP_376883800.1">
    <property type="nucleotide sequence ID" value="NZ_JBHUHR010000015.1"/>
</dbReference>
<accession>A0ABW4VI32</accession>
<keyword evidence="1" id="KW-0732">Signal</keyword>
<sequence>MKNSTSKLPIVAFVLAAVFAFAFTEPQVQNDPNLKLFRLVSEDPETNERVWEEITGEEVGTDYLCSGIQSICTAQFVNDDSDIESDMINEVNGTYSPL</sequence>
<reference evidence="3" key="1">
    <citation type="journal article" date="2019" name="Int. J. Syst. Evol. Microbiol.">
        <title>The Global Catalogue of Microorganisms (GCM) 10K type strain sequencing project: providing services to taxonomists for standard genome sequencing and annotation.</title>
        <authorList>
            <consortium name="The Broad Institute Genomics Platform"/>
            <consortium name="The Broad Institute Genome Sequencing Center for Infectious Disease"/>
            <person name="Wu L."/>
            <person name="Ma J."/>
        </authorList>
    </citation>
    <scope>NUCLEOTIDE SEQUENCE [LARGE SCALE GENOMIC DNA]</scope>
    <source>
        <strain evidence="3">CGMCC 1.15180</strain>
    </source>
</reference>
<evidence type="ECO:0000313" key="2">
    <source>
        <dbReference type="EMBL" id="MFD2033997.1"/>
    </source>
</evidence>
<keyword evidence="3" id="KW-1185">Reference proteome</keyword>
<comment type="caution">
    <text evidence="2">The sequence shown here is derived from an EMBL/GenBank/DDBJ whole genome shotgun (WGS) entry which is preliminary data.</text>
</comment>